<evidence type="ECO:0000313" key="2">
    <source>
        <dbReference type="Proteomes" id="UP000287651"/>
    </source>
</evidence>
<reference evidence="1 2" key="1">
    <citation type="journal article" date="2014" name="Agronomy (Basel)">
        <title>A Draft Genome Sequence for Ensete ventricosum, the Drought-Tolerant Tree Against Hunger.</title>
        <authorList>
            <person name="Harrison J."/>
            <person name="Moore K.A."/>
            <person name="Paszkiewicz K."/>
            <person name="Jones T."/>
            <person name="Grant M."/>
            <person name="Ambacheew D."/>
            <person name="Muzemil S."/>
            <person name="Studholme D.J."/>
        </authorList>
    </citation>
    <scope>NUCLEOTIDE SEQUENCE [LARGE SCALE GENOMIC DNA]</scope>
</reference>
<dbReference type="Proteomes" id="UP000287651">
    <property type="component" value="Unassembled WGS sequence"/>
</dbReference>
<comment type="caution">
    <text evidence="1">The sequence shown here is derived from an EMBL/GenBank/DDBJ whole genome shotgun (WGS) entry which is preliminary data.</text>
</comment>
<evidence type="ECO:0000313" key="1">
    <source>
        <dbReference type="EMBL" id="RRT65169.1"/>
    </source>
</evidence>
<sequence>KVKFQSVFHLSSRKFKIHAIHNVFALRKSYELSFMKQRDGYKLCTKSHAKSSFDRFFVHRLGNSKYWPFPTY</sequence>
<dbReference type="AlphaFoldDB" id="A0A426ZME8"/>
<feature type="non-terminal residue" evidence="1">
    <location>
        <position position="1"/>
    </location>
</feature>
<dbReference type="EMBL" id="AMZH03005910">
    <property type="protein sequence ID" value="RRT65169.1"/>
    <property type="molecule type" value="Genomic_DNA"/>
</dbReference>
<proteinExistence type="predicted"/>
<name>A0A426ZME8_ENSVE</name>
<gene>
    <name evidence="1" type="ORF">B296_00027792</name>
</gene>
<protein>
    <submittedName>
        <fullName evidence="1">Uncharacterized protein</fullName>
    </submittedName>
</protein>
<organism evidence="1 2">
    <name type="scientific">Ensete ventricosum</name>
    <name type="common">Abyssinian banana</name>
    <name type="synonym">Musa ensete</name>
    <dbReference type="NCBI Taxonomy" id="4639"/>
    <lineage>
        <taxon>Eukaryota</taxon>
        <taxon>Viridiplantae</taxon>
        <taxon>Streptophyta</taxon>
        <taxon>Embryophyta</taxon>
        <taxon>Tracheophyta</taxon>
        <taxon>Spermatophyta</taxon>
        <taxon>Magnoliopsida</taxon>
        <taxon>Liliopsida</taxon>
        <taxon>Zingiberales</taxon>
        <taxon>Musaceae</taxon>
        <taxon>Ensete</taxon>
    </lineage>
</organism>
<accession>A0A426ZME8</accession>